<sequence>MKRSLRQANGFSMVELAVVLAIVGIIGIFVWRWVVSTREPMQRPAMLRQLGEAQAAVEGFVLAHHRLPCPAANSGGSEACSDPTAVRLPWKSLGLSSTFGQLHYGVNRGGGVDLAVAPPAAVSPDLNIDFTGMPVIPTYPTFSPPIAASSTVTAAAARATAAITAASARRVVANGLDWCHRLRRFAANPAAAGILSAGNVSDSMPVAYILVHPGENNQFDGNNAVGASATWRFDFPGRAQDANFDDLTVAVGASDLDARIGCVGRLSEMQATAQGAYAAYDSARVMQEYWSLRVFDITAAESAVQSAESGVATAALALAVATASGVISIASAANSEGVTAFVVGIAAANLAVAIAQTVYAAKALDDAKAALQVAKEKQAATDAYAAKVYDTFTQALTSATKLDVKGLNP</sequence>
<dbReference type="EMBL" id="JAVDTL010000004">
    <property type="protein sequence ID" value="MDR6767857.1"/>
    <property type="molecule type" value="Genomic_DNA"/>
</dbReference>
<accession>A0AAJ2BSP6</accession>
<dbReference type="Pfam" id="PF07963">
    <property type="entry name" value="N_methyl"/>
    <property type="match status" value="1"/>
</dbReference>
<comment type="caution">
    <text evidence="2">The sequence shown here is derived from an EMBL/GenBank/DDBJ whole genome shotgun (WGS) entry which is preliminary data.</text>
</comment>
<dbReference type="InterPro" id="IPR045584">
    <property type="entry name" value="Pilin-like"/>
</dbReference>
<dbReference type="Proteomes" id="UP001253458">
    <property type="component" value="Unassembled WGS sequence"/>
</dbReference>
<dbReference type="AlphaFoldDB" id="A0AAJ2BSP6"/>
<dbReference type="RefSeq" id="WP_209820236.1">
    <property type="nucleotide sequence ID" value="NZ_JAVDTL010000004.1"/>
</dbReference>
<keyword evidence="1" id="KW-0472">Membrane</keyword>
<dbReference type="EMBL" id="JAVDTS010000006">
    <property type="protein sequence ID" value="MDR6839101.1"/>
    <property type="molecule type" value="Genomic_DNA"/>
</dbReference>
<evidence type="ECO:0000313" key="3">
    <source>
        <dbReference type="EMBL" id="MDR6839101.1"/>
    </source>
</evidence>
<evidence type="ECO:0000313" key="2">
    <source>
        <dbReference type="EMBL" id="MDR6767857.1"/>
    </source>
</evidence>
<protein>
    <submittedName>
        <fullName evidence="2">Prepilin-type N-terminal cleavage/methylation domain-containing protein</fullName>
    </submittedName>
</protein>
<reference evidence="2 4" key="1">
    <citation type="submission" date="2023-07" db="EMBL/GenBank/DDBJ databases">
        <title>Sorghum-associated microbial communities from plants grown in Nebraska, USA.</title>
        <authorList>
            <person name="Schachtman D."/>
        </authorList>
    </citation>
    <scope>NUCLEOTIDE SEQUENCE</scope>
    <source>
        <strain evidence="3 4">BE105</strain>
        <strain evidence="2">BE69</strain>
    </source>
</reference>
<dbReference type="SUPFAM" id="SSF54523">
    <property type="entry name" value="Pili subunits"/>
    <property type="match status" value="1"/>
</dbReference>
<evidence type="ECO:0000313" key="4">
    <source>
        <dbReference type="Proteomes" id="UP001249076"/>
    </source>
</evidence>
<evidence type="ECO:0000256" key="1">
    <source>
        <dbReference type="SAM" id="Phobius"/>
    </source>
</evidence>
<organism evidence="2 5">
    <name type="scientific">Acidovorax delafieldii</name>
    <name type="common">Pseudomonas delafieldii</name>
    <dbReference type="NCBI Taxonomy" id="47920"/>
    <lineage>
        <taxon>Bacteria</taxon>
        <taxon>Pseudomonadati</taxon>
        <taxon>Pseudomonadota</taxon>
        <taxon>Betaproteobacteria</taxon>
        <taxon>Burkholderiales</taxon>
        <taxon>Comamonadaceae</taxon>
        <taxon>Acidovorax</taxon>
    </lineage>
</organism>
<proteinExistence type="predicted"/>
<evidence type="ECO:0000313" key="5">
    <source>
        <dbReference type="Proteomes" id="UP001253458"/>
    </source>
</evidence>
<keyword evidence="4" id="KW-1185">Reference proteome</keyword>
<dbReference type="Proteomes" id="UP001249076">
    <property type="component" value="Unassembled WGS sequence"/>
</dbReference>
<keyword evidence="1" id="KW-0812">Transmembrane</keyword>
<keyword evidence="1" id="KW-1133">Transmembrane helix</keyword>
<name>A0AAJ2BSP6_ACIDE</name>
<dbReference type="NCBIfam" id="TIGR02532">
    <property type="entry name" value="IV_pilin_GFxxxE"/>
    <property type="match status" value="1"/>
</dbReference>
<dbReference type="InterPro" id="IPR012902">
    <property type="entry name" value="N_methyl_site"/>
</dbReference>
<feature type="transmembrane region" description="Helical" evidence="1">
    <location>
        <begin position="12"/>
        <end position="34"/>
    </location>
</feature>
<gene>
    <name evidence="2" type="ORF">J2W88_003138</name>
    <name evidence="3" type="ORF">J2W93_003955</name>
</gene>